<dbReference type="EMBL" id="LTBC01000003">
    <property type="protein sequence ID" value="KYH32503.1"/>
    <property type="molecule type" value="Genomic_DNA"/>
</dbReference>
<dbReference type="OrthoDB" id="9778602at2"/>
<keyword evidence="3" id="KW-1185">Reference proteome</keyword>
<proteinExistence type="predicted"/>
<dbReference type="PROSITE" id="PS51379">
    <property type="entry name" value="4FE4S_FER_2"/>
    <property type="match status" value="1"/>
</dbReference>
<feature type="domain" description="4Fe-4S ferredoxin-type" evidence="1">
    <location>
        <begin position="35"/>
        <end position="62"/>
    </location>
</feature>
<evidence type="ECO:0000259" key="1">
    <source>
        <dbReference type="PROSITE" id="PS51379"/>
    </source>
</evidence>
<protein>
    <recommendedName>
        <fullName evidence="1">4Fe-4S ferredoxin-type domain-containing protein</fullName>
    </recommendedName>
</protein>
<dbReference type="PATRIC" id="fig|1122241.3.peg.1162"/>
<organism evidence="2 3">
    <name type="scientific">Moorella mulderi DSM 14980</name>
    <dbReference type="NCBI Taxonomy" id="1122241"/>
    <lineage>
        <taxon>Bacteria</taxon>
        <taxon>Bacillati</taxon>
        <taxon>Bacillota</taxon>
        <taxon>Clostridia</taxon>
        <taxon>Neomoorellales</taxon>
        <taxon>Neomoorellaceae</taxon>
        <taxon>Neomoorella</taxon>
    </lineage>
</organism>
<gene>
    <name evidence="2" type="ORF">MOMUL_11040</name>
</gene>
<dbReference type="SUPFAM" id="SSF54862">
    <property type="entry name" value="4Fe-4S ferredoxins"/>
    <property type="match status" value="1"/>
</dbReference>
<accession>A0A151AY76</accession>
<dbReference type="InterPro" id="IPR017896">
    <property type="entry name" value="4Fe4S_Fe-S-bd"/>
</dbReference>
<evidence type="ECO:0000313" key="2">
    <source>
        <dbReference type="EMBL" id="KYH32503.1"/>
    </source>
</evidence>
<comment type="caution">
    <text evidence="2">The sequence shown here is derived from an EMBL/GenBank/DDBJ whole genome shotgun (WGS) entry which is preliminary data.</text>
</comment>
<sequence>MARHAFIDASICDGRADCQAMSACPTKSFLREEESEPWFIGPTCLGCGRCLLACDRQAISLI</sequence>
<name>A0A151AY76_9FIRM</name>
<dbReference type="Gene3D" id="3.30.70.20">
    <property type="match status" value="1"/>
</dbReference>
<dbReference type="Proteomes" id="UP000075670">
    <property type="component" value="Unassembled WGS sequence"/>
</dbReference>
<dbReference type="AlphaFoldDB" id="A0A151AY76"/>
<evidence type="ECO:0000313" key="3">
    <source>
        <dbReference type="Proteomes" id="UP000075670"/>
    </source>
</evidence>
<reference evidence="2 3" key="1">
    <citation type="submission" date="2016-02" db="EMBL/GenBank/DDBJ databases">
        <title>Genome sequence of Moorella mulderi DSM 14980.</title>
        <authorList>
            <person name="Poehlein A."/>
            <person name="Daniel R."/>
        </authorList>
    </citation>
    <scope>NUCLEOTIDE SEQUENCE [LARGE SCALE GENOMIC DNA]</scope>
    <source>
        <strain evidence="2 3">DSM 14980</strain>
    </source>
</reference>
<dbReference type="RefSeq" id="WP_062282564.1">
    <property type="nucleotide sequence ID" value="NZ_LTBC01000003.1"/>
</dbReference>